<dbReference type="InterPro" id="IPR000156">
    <property type="entry name" value="Ran_bind_dom"/>
</dbReference>
<dbReference type="Proteomes" id="UP001163105">
    <property type="component" value="Unassembled WGS sequence"/>
</dbReference>
<dbReference type="Gene3D" id="2.30.29.30">
    <property type="entry name" value="Pleckstrin-homology domain (PH domain)/Phosphotyrosine-binding domain (PTB)"/>
    <property type="match status" value="1"/>
</dbReference>
<comment type="caution">
    <text evidence="2">The sequence shown here is derived from an EMBL/GenBank/DDBJ whole genome shotgun (WGS) entry which is preliminary data.</text>
</comment>
<dbReference type="GO" id="GO:0005096">
    <property type="term" value="F:GTPase activator activity"/>
    <property type="evidence" value="ECO:0007669"/>
    <property type="project" value="TreeGrafter"/>
</dbReference>
<evidence type="ECO:0000313" key="2">
    <source>
        <dbReference type="EMBL" id="KAJ6446640.1"/>
    </source>
</evidence>
<proteinExistence type="predicted"/>
<dbReference type="GO" id="GO:0005737">
    <property type="term" value="C:cytoplasm"/>
    <property type="evidence" value="ECO:0007669"/>
    <property type="project" value="TreeGrafter"/>
</dbReference>
<gene>
    <name evidence="2" type="ORF">O9K51_01413</name>
</gene>
<sequence length="541" mass="58643">MQEPSIAIALDRPGDKVYRPGDALMGRVELRGIDRPRVRDLRVSFRGISRVTVPSALPWSVPSDATVRSDTSIDLFRHQLVLGEGDRAALRDHGDGTISWPILFTFPSGTGSAVPSESPPSRSRLGGGGSLPPSLRCFSQPFDCAVEYALEADLEADLTPAKPTSRAKPFTARRVLQFEPATATLDPQMMSVARSFTLAPLPHTLDVRADAPPSFRAKFNSFIYRNRQLPTPFCIVARVPSQLLRKEQLPLLVTLQLGGDTAAARRRFEVRRLTVVIERKTSVQGPGNKTLQHTDKTVVIGSRDLEIALPLNTEVDLGPRVSGIQTLDELPPNFAGNGITRDYDLDFLLCVACGDDEFEVKGRVPSLVILPSAAPGLPSLPAEAADDEPPSYEAAVGSGSVVGAAPPYSAVESQAGHQSAAISIHTKPEFETRGRIFEFVSDKRMWNERGMAEIALQRDSGGKAKLLARHVKTGKVCADHYIASDAKLKPIIQSDRSWTWVAGFNSSSDSSQPLCLAARFKDSASANEFREAFAGIQKLAT</sequence>
<dbReference type="InterPro" id="IPR045255">
    <property type="entry name" value="RanBP1-like"/>
</dbReference>
<accession>A0AB34G901</accession>
<evidence type="ECO:0000313" key="3">
    <source>
        <dbReference type="Proteomes" id="UP001163105"/>
    </source>
</evidence>
<dbReference type="AlphaFoldDB" id="A0AB34G901"/>
<evidence type="ECO:0000259" key="1">
    <source>
        <dbReference type="PROSITE" id="PS50196"/>
    </source>
</evidence>
<keyword evidence="3" id="KW-1185">Reference proteome</keyword>
<reference evidence="2" key="1">
    <citation type="submission" date="2023-01" db="EMBL/GenBank/DDBJ databases">
        <title>The growth and conidiation of Purpureocillium lavendulum are regulated by nitrogen source and histone H3K14 acetylation.</title>
        <authorList>
            <person name="Tang P."/>
            <person name="Han J."/>
            <person name="Zhang C."/>
            <person name="Tang P."/>
            <person name="Qi F."/>
            <person name="Zhang K."/>
            <person name="Liang L."/>
        </authorList>
    </citation>
    <scope>NUCLEOTIDE SEQUENCE</scope>
    <source>
        <strain evidence="2">YMF1.00683</strain>
    </source>
</reference>
<feature type="domain" description="RanBD1" evidence="1">
    <location>
        <begin position="430"/>
        <end position="541"/>
    </location>
</feature>
<dbReference type="Gene3D" id="2.60.40.640">
    <property type="match status" value="1"/>
</dbReference>
<dbReference type="Pfam" id="PF00638">
    <property type="entry name" value="Ran_BP1"/>
    <property type="match status" value="1"/>
</dbReference>
<dbReference type="PANTHER" id="PTHR23138:SF87">
    <property type="entry name" value="E3 SUMO-PROTEIN LIGASE RANBP2"/>
    <property type="match status" value="1"/>
</dbReference>
<dbReference type="InterPro" id="IPR014752">
    <property type="entry name" value="Arrestin-like_C"/>
</dbReference>
<dbReference type="EMBL" id="JAQHRD010000001">
    <property type="protein sequence ID" value="KAJ6446640.1"/>
    <property type="molecule type" value="Genomic_DNA"/>
</dbReference>
<name>A0AB34G901_9HYPO</name>
<protein>
    <submittedName>
        <fullName evidence="2">RanBP1 domain-containing protein</fullName>
    </submittedName>
</protein>
<dbReference type="GO" id="GO:0005643">
    <property type="term" value="C:nuclear pore"/>
    <property type="evidence" value="ECO:0007669"/>
    <property type="project" value="TreeGrafter"/>
</dbReference>
<dbReference type="CDD" id="cd00835">
    <property type="entry name" value="RanBD_family"/>
    <property type="match status" value="1"/>
</dbReference>
<dbReference type="SMART" id="SM00160">
    <property type="entry name" value="RanBD"/>
    <property type="match status" value="1"/>
</dbReference>
<dbReference type="PANTHER" id="PTHR23138">
    <property type="entry name" value="RAN BINDING PROTEIN"/>
    <property type="match status" value="1"/>
</dbReference>
<organism evidence="2 3">
    <name type="scientific">Purpureocillium lavendulum</name>
    <dbReference type="NCBI Taxonomy" id="1247861"/>
    <lineage>
        <taxon>Eukaryota</taxon>
        <taxon>Fungi</taxon>
        <taxon>Dikarya</taxon>
        <taxon>Ascomycota</taxon>
        <taxon>Pezizomycotina</taxon>
        <taxon>Sordariomycetes</taxon>
        <taxon>Hypocreomycetidae</taxon>
        <taxon>Hypocreales</taxon>
        <taxon>Ophiocordycipitaceae</taxon>
        <taxon>Purpureocillium</taxon>
    </lineage>
</organism>
<dbReference type="PROSITE" id="PS50196">
    <property type="entry name" value="RANBD1"/>
    <property type="match status" value="1"/>
</dbReference>
<dbReference type="InterPro" id="IPR011993">
    <property type="entry name" value="PH-like_dom_sf"/>
</dbReference>
<dbReference type="SUPFAM" id="SSF50729">
    <property type="entry name" value="PH domain-like"/>
    <property type="match status" value="1"/>
</dbReference>